<feature type="domain" description="EVE" evidence="4">
    <location>
        <begin position="4"/>
        <end position="177"/>
    </location>
</feature>
<dbReference type="GO" id="GO:0005634">
    <property type="term" value="C:nucleus"/>
    <property type="evidence" value="ECO:0007669"/>
    <property type="project" value="UniProtKB-SubCell"/>
</dbReference>
<evidence type="ECO:0000256" key="3">
    <source>
        <dbReference type="SAM" id="MobiDB-lite"/>
    </source>
</evidence>
<dbReference type="AlphaFoldDB" id="A0A4S4N7Q2"/>
<dbReference type="InterPro" id="IPR002740">
    <property type="entry name" value="EVE_domain"/>
</dbReference>
<dbReference type="PANTHER" id="PTHR14087:SF7">
    <property type="entry name" value="THYMOCYTE NUCLEAR PROTEIN 1"/>
    <property type="match status" value="1"/>
</dbReference>
<gene>
    <name evidence="5" type="ORF">EUX98_g2283</name>
</gene>
<evidence type="ECO:0000256" key="1">
    <source>
        <dbReference type="ARBA" id="ARBA00004123"/>
    </source>
</evidence>
<keyword evidence="6" id="KW-1185">Reference proteome</keyword>
<reference evidence="5 6" key="1">
    <citation type="submission" date="2019-02" db="EMBL/GenBank/DDBJ databases">
        <title>Genome sequencing of the rare red list fungi Antrodiella citrinella (Flaviporus citrinellus).</title>
        <authorList>
            <person name="Buettner E."/>
            <person name="Kellner H."/>
        </authorList>
    </citation>
    <scope>NUCLEOTIDE SEQUENCE [LARGE SCALE GENOMIC DNA]</scope>
    <source>
        <strain evidence="5 6">DSM 108506</strain>
    </source>
</reference>
<dbReference type="FunFam" id="3.10.590.10:FF:000006">
    <property type="entry name" value="Chromosome 7, whole genome shotgun sequence"/>
    <property type="match status" value="1"/>
</dbReference>
<dbReference type="PANTHER" id="PTHR14087">
    <property type="entry name" value="THYMOCYTE NUCLEAR PROTEIN 1"/>
    <property type="match status" value="1"/>
</dbReference>
<dbReference type="InterPro" id="IPR015947">
    <property type="entry name" value="PUA-like_sf"/>
</dbReference>
<dbReference type="InterPro" id="IPR052181">
    <property type="entry name" value="5hmC_binding"/>
</dbReference>
<dbReference type="Pfam" id="PF01878">
    <property type="entry name" value="EVE"/>
    <property type="match status" value="1"/>
</dbReference>
<feature type="compositionally biased region" description="Basic and acidic residues" evidence="3">
    <location>
        <begin position="238"/>
        <end position="249"/>
    </location>
</feature>
<organism evidence="5 6">
    <name type="scientific">Antrodiella citrinella</name>
    <dbReference type="NCBI Taxonomy" id="2447956"/>
    <lineage>
        <taxon>Eukaryota</taxon>
        <taxon>Fungi</taxon>
        <taxon>Dikarya</taxon>
        <taxon>Basidiomycota</taxon>
        <taxon>Agaricomycotina</taxon>
        <taxon>Agaricomycetes</taxon>
        <taxon>Polyporales</taxon>
        <taxon>Steccherinaceae</taxon>
        <taxon>Antrodiella</taxon>
    </lineage>
</organism>
<dbReference type="EMBL" id="SGPM01000034">
    <property type="protein sequence ID" value="THH31930.1"/>
    <property type="molecule type" value="Genomic_DNA"/>
</dbReference>
<dbReference type="OrthoDB" id="41445at2759"/>
<accession>A0A4S4N7Q2</accession>
<dbReference type="SUPFAM" id="SSF88697">
    <property type="entry name" value="PUA domain-like"/>
    <property type="match status" value="1"/>
</dbReference>
<comment type="subcellular location">
    <subcellularLocation>
        <location evidence="1">Nucleus</location>
    </subcellularLocation>
</comment>
<feature type="region of interest" description="Disordered" evidence="3">
    <location>
        <begin position="185"/>
        <end position="260"/>
    </location>
</feature>
<dbReference type="Proteomes" id="UP000308730">
    <property type="component" value="Unassembled WGS sequence"/>
</dbReference>
<proteinExistence type="predicted"/>
<keyword evidence="2" id="KW-0539">Nucleus</keyword>
<feature type="compositionally biased region" description="Basic residues" evidence="3">
    <location>
        <begin position="250"/>
        <end position="260"/>
    </location>
</feature>
<dbReference type="Gene3D" id="3.10.590.10">
    <property type="entry name" value="ph1033 like domains"/>
    <property type="match status" value="1"/>
</dbReference>
<evidence type="ECO:0000313" key="5">
    <source>
        <dbReference type="EMBL" id="THH31930.1"/>
    </source>
</evidence>
<comment type="caution">
    <text evidence="5">The sequence shown here is derived from an EMBL/GenBank/DDBJ whole genome shotgun (WGS) entry which is preliminary data.</text>
</comment>
<dbReference type="InterPro" id="IPR047197">
    <property type="entry name" value="THYN1-like_EVE"/>
</dbReference>
<evidence type="ECO:0000313" key="6">
    <source>
        <dbReference type="Proteomes" id="UP000308730"/>
    </source>
</evidence>
<feature type="compositionally biased region" description="Basic and acidic residues" evidence="3">
    <location>
        <begin position="198"/>
        <end position="212"/>
    </location>
</feature>
<sequence length="260" mass="29096">MSPKHWLMKAEPDSRIVKGKDVKFSVDDFESIKTTSWEGVRNAEARNIMKSMSVGDKVLFYHSNCKTPGIAAIAEVSKEAYPDYTAWDPDHPYFDEKTDKSKPKWYMVDVTFESRLAHFIPLSLLKSVAGSSKNDPDEGLSYIGNQGVKAIKTMPLVTRGRLSVQHVDAETYDLLVQLGERGGWEDVSSAKKKGKKRATAEDEGHGAIEETRTSQPGTALIPEQKRAAKKRKVVDNSGTKDETGVDEKPKLRRSIRAKRR</sequence>
<protein>
    <recommendedName>
        <fullName evidence="4">EVE domain-containing protein</fullName>
    </recommendedName>
</protein>
<dbReference type="CDD" id="cd21133">
    <property type="entry name" value="EVE"/>
    <property type="match status" value="1"/>
</dbReference>
<evidence type="ECO:0000259" key="4">
    <source>
        <dbReference type="Pfam" id="PF01878"/>
    </source>
</evidence>
<evidence type="ECO:0000256" key="2">
    <source>
        <dbReference type="ARBA" id="ARBA00023242"/>
    </source>
</evidence>
<name>A0A4S4N7Q2_9APHY</name>